<proteinExistence type="predicted"/>
<reference evidence="2 3" key="1">
    <citation type="submission" date="2024-09" db="EMBL/GenBank/DDBJ databases">
        <authorList>
            <person name="Sun Q."/>
            <person name="Mori K."/>
        </authorList>
    </citation>
    <scope>NUCLEOTIDE SEQUENCE [LARGE SCALE GENOMIC DNA]</scope>
    <source>
        <strain evidence="2 3">CECT 8286</strain>
    </source>
</reference>
<sequence length="124" mass="14092">MSTNAKAKAPQTETKPKEVLKKVEKSNTEVKDLFNPTAESRIKRAENFKILADKFKFLNDKNDDLQKFIVSSDGTKEKIVLENAQGFKFEVSNSNVIEKVLDVVKSELQNITNEAEKEVLTFQI</sequence>
<name>A0ABV5F6I1_9FLAO</name>
<organism evidence="2 3">
    <name type="scientific">Formosa undariae</name>
    <dbReference type="NCBI Taxonomy" id="1325436"/>
    <lineage>
        <taxon>Bacteria</taxon>
        <taxon>Pseudomonadati</taxon>
        <taxon>Bacteroidota</taxon>
        <taxon>Flavobacteriia</taxon>
        <taxon>Flavobacteriales</taxon>
        <taxon>Flavobacteriaceae</taxon>
        <taxon>Formosa</taxon>
    </lineage>
</organism>
<evidence type="ECO:0000313" key="2">
    <source>
        <dbReference type="EMBL" id="MFB9055074.1"/>
    </source>
</evidence>
<keyword evidence="3" id="KW-1185">Reference proteome</keyword>
<dbReference type="Proteomes" id="UP001589605">
    <property type="component" value="Unassembled WGS sequence"/>
</dbReference>
<dbReference type="EMBL" id="JBHMEZ010000032">
    <property type="protein sequence ID" value="MFB9055074.1"/>
    <property type="molecule type" value="Genomic_DNA"/>
</dbReference>
<protein>
    <recommendedName>
        <fullName evidence="4">Flagellar protein FlaG</fullName>
    </recommendedName>
</protein>
<comment type="caution">
    <text evidence="2">The sequence shown here is derived from an EMBL/GenBank/DDBJ whole genome shotgun (WGS) entry which is preliminary data.</text>
</comment>
<gene>
    <name evidence="2" type="ORF">ACFFVB_18480</name>
</gene>
<evidence type="ECO:0000313" key="3">
    <source>
        <dbReference type="Proteomes" id="UP001589605"/>
    </source>
</evidence>
<accession>A0ABV5F6I1</accession>
<evidence type="ECO:0000256" key="1">
    <source>
        <dbReference type="SAM" id="MobiDB-lite"/>
    </source>
</evidence>
<evidence type="ECO:0008006" key="4">
    <source>
        <dbReference type="Google" id="ProtNLM"/>
    </source>
</evidence>
<dbReference type="RefSeq" id="WP_382384770.1">
    <property type="nucleotide sequence ID" value="NZ_JBHMEZ010000032.1"/>
</dbReference>
<feature type="region of interest" description="Disordered" evidence="1">
    <location>
        <begin position="1"/>
        <end position="20"/>
    </location>
</feature>